<dbReference type="PROSITE" id="PS51322">
    <property type="entry name" value="UEV"/>
    <property type="match status" value="1"/>
</dbReference>
<dbReference type="GO" id="GO:0000813">
    <property type="term" value="C:ESCRT I complex"/>
    <property type="evidence" value="ECO:0007669"/>
    <property type="project" value="TreeGrafter"/>
</dbReference>
<dbReference type="OrthoDB" id="306304at2759"/>
<dbReference type="GO" id="GO:0072666">
    <property type="term" value="P:establishment of protein localization to vacuole"/>
    <property type="evidence" value="ECO:0007669"/>
    <property type="project" value="UniProtKB-ARBA"/>
</dbReference>
<sequence>MTTPANHKLTLQVQQWLHRVIAPEYADPQRTYIDVATALFNTPSLSPRTEVYTHEDGRPELLLHLHGTIPVLFRGASYNIPLTIWLPHTYPRQPPMAFVTPAKDMLIRPGNHVDPSGKCYHPYLANWVNYSDRSNVVDLCDVLRGVFGREPPVYSKTVPPVVRPAEAAPPPLPPLPDELTGRAEVSATPTPVGGGTPVGPPPLPPLPREITGRSPSLDGGVGAGGRFPGYQSPSPPPLPPAPPIPLHPNAQHQQQQQQRPLLPPGGNMGVNGQGRGPPVGYTGGGPPPPPLPPAPHRASGTPQLQAPPYSPPGSAGPYHPPPFHQTISPAPPPHPPIPHHPHHLQRPPQTSPPPPQMQPYHHPPPPPQHYHPQFQQPHPNPPPPPPPPAPKRPDPIDIMSLPQSSPTLVDPTTSETPPPLPPNPETALLLSKITTALHTLATTAHTSLTTTTLPQTLTQRESLTRTHTHMSQELQDLARLRALCAQDSEILKERVAAAEGVIRDAETREVPGVDAVVVGVTVVHSQLYELVTEDRAIEDTIYVLGKALDRERISLEVFLKHTRTLAREQFLLRALVKKIIGQIGIEE</sequence>
<dbReference type="InterPro" id="IPR008883">
    <property type="entry name" value="UEV_N"/>
</dbReference>
<protein>
    <submittedName>
        <fullName evidence="11">UEV-domain-containing protein</fullName>
    </submittedName>
</protein>
<evidence type="ECO:0000256" key="7">
    <source>
        <dbReference type="PROSITE-ProRule" id="PRU00644"/>
    </source>
</evidence>
<evidence type="ECO:0000259" key="9">
    <source>
        <dbReference type="PROSITE" id="PS51312"/>
    </source>
</evidence>
<feature type="domain" description="UEV" evidence="10">
    <location>
        <begin position="12"/>
        <end position="157"/>
    </location>
</feature>
<evidence type="ECO:0000313" key="12">
    <source>
        <dbReference type="Proteomes" id="UP000276215"/>
    </source>
</evidence>
<feature type="compositionally biased region" description="Pro residues" evidence="8">
    <location>
        <begin position="233"/>
        <end position="246"/>
    </location>
</feature>
<dbReference type="GO" id="GO:0043162">
    <property type="term" value="P:ubiquitin-dependent protein catabolic process via the multivesicular body sorting pathway"/>
    <property type="evidence" value="ECO:0007669"/>
    <property type="project" value="UniProtKB-ARBA"/>
</dbReference>
<evidence type="ECO:0000256" key="5">
    <source>
        <dbReference type="ARBA" id="ARBA00022927"/>
    </source>
</evidence>
<dbReference type="InterPro" id="IPR017916">
    <property type="entry name" value="SB_dom"/>
</dbReference>
<dbReference type="CDD" id="cd11685">
    <property type="entry name" value="UEV_TSG101-like"/>
    <property type="match status" value="1"/>
</dbReference>
<feature type="domain" description="SB" evidence="9">
    <location>
        <begin position="521"/>
        <end position="587"/>
    </location>
</feature>
<feature type="compositionally biased region" description="Pro residues" evidence="8">
    <location>
        <begin position="285"/>
        <end position="295"/>
    </location>
</feature>
<dbReference type="SUPFAM" id="SSF54495">
    <property type="entry name" value="UBC-like"/>
    <property type="match status" value="1"/>
</dbReference>
<dbReference type="PANTHER" id="PTHR23306:SF3">
    <property type="entry name" value="TUMOR SUPPRESSOR PROTEIN 101"/>
    <property type="match status" value="1"/>
</dbReference>
<feature type="compositionally biased region" description="Pro residues" evidence="8">
    <location>
        <begin position="167"/>
        <end position="176"/>
    </location>
</feature>
<organism evidence="11 12">
    <name type="scientific">Choiromyces venosus 120613-1</name>
    <dbReference type="NCBI Taxonomy" id="1336337"/>
    <lineage>
        <taxon>Eukaryota</taxon>
        <taxon>Fungi</taxon>
        <taxon>Dikarya</taxon>
        <taxon>Ascomycota</taxon>
        <taxon>Pezizomycotina</taxon>
        <taxon>Pezizomycetes</taxon>
        <taxon>Pezizales</taxon>
        <taxon>Tuberaceae</taxon>
        <taxon>Choiromyces</taxon>
    </lineage>
</organism>
<dbReference type="Pfam" id="PF05743">
    <property type="entry name" value="UEV"/>
    <property type="match status" value="1"/>
</dbReference>
<evidence type="ECO:0000256" key="4">
    <source>
        <dbReference type="ARBA" id="ARBA00022753"/>
    </source>
</evidence>
<feature type="compositionally biased region" description="Pro residues" evidence="8">
    <location>
        <begin position="378"/>
        <end position="390"/>
    </location>
</feature>
<evidence type="ECO:0000256" key="6">
    <source>
        <dbReference type="ARBA" id="ARBA00023054"/>
    </source>
</evidence>
<feature type="compositionally biased region" description="Low complexity" evidence="8">
    <location>
        <begin position="247"/>
        <end position="258"/>
    </location>
</feature>
<gene>
    <name evidence="11" type="ORF">L873DRAFT_1729247</name>
</gene>
<keyword evidence="6" id="KW-0175">Coiled coil</keyword>
<dbReference type="STRING" id="1336337.A0A3N4K2V6"/>
<evidence type="ECO:0000313" key="11">
    <source>
        <dbReference type="EMBL" id="RPB04900.1"/>
    </source>
</evidence>
<dbReference type="GO" id="GO:0043130">
    <property type="term" value="F:ubiquitin binding"/>
    <property type="evidence" value="ECO:0007669"/>
    <property type="project" value="TreeGrafter"/>
</dbReference>
<evidence type="ECO:0000259" key="10">
    <source>
        <dbReference type="PROSITE" id="PS51322"/>
    </source>
</evidence>
<dbReference type="GO" id="GO:0006886">
    <property type="term" value="P:intracellular protein transport"/>
    <property type="evidence" value="ECO:0007669"/>
    <property type="project" value="UniProtKB-ARBA"/>
</dbReference>
<proteinExistence type="inferred from homology"/>
<feature type="compositionally biased region" description="Pro residues" evidence="8">
    <location>
        <begin position="349"/>
        <end position="369"/>
    </location>
</feature>
<dbReference type="InterPro" id="IPR052070">
    <property type="entry name" value="ESCRT-I_UEV_domain"/>
</dbReference>
<dbReference type="PANTHER" id="PTHR23306">
    <property type="entry name" value="TUMOR SUSCEPTIBILITY GENE 101 PROTEIN-RELATED"/>
    <property type="match status" value="1"/>
</dbReference>
<feature type="compositionally biased region" description="Pro residues" evidence="8">
    <location>
        <begin position="318"/>
        <end position="336"/>
    </location>
</feature>
<dbReference type="PROSITE" id="PS51312">
    <property type="entry name" value="SB"/>
    <property type="match status" value="1"/>
</dbReference>
<dbReference type="InterPro" id="IPR037202">
    <property type="entry name" value="ESCRT_assembly_dom"/>
</dbReference>
<comment type="subcellular location">
    <subcellularLocation>
        <location evidence="1">Endosome</location>
    </subcellularLocation>
</comment>
<reference evidence="11 12" key="1">
    <citation type="journal article" date="2018" name="Nat. Ecol. Evol.">
        <title>Pezizomycetes genomes reveal the molecular basis of ectomycorrhizal truffle lifestyle.</title>
        <authorList>
            <person name="Murat C."/>
            <person name="Payen T."/>
            <person name="Noel B."/>
            <person name="Kuo A."/>
            <person name="Morin E."/>
            <person name="Chen J."/>
            <person name="Kohler A."/>
            <person name="Krizsan K."/>
            <person name="Balestrini R."/>
            <person name="Da Silva C."/>
            <person name="Montanini B."/>
            <person name="Hainaut M."/>
            <person name="Levati E."/>
            <person name="Barry K.W."/>
            <person name="Belfiori B."/>
            <person name="Cichocki N."/>
            <person name="Clum A."/>
            <person name="Dockter R.B."/>
            <person name="Fauchery L."/>
            <person name="Guy J."/>
            <person name="Iotti M."/>
            <person name="Le Tacon F."/>
            <person name="Lindquist E.A."/>
            <person name="Lipzen A."/>
            <person name="Malagnac F."/>
            <person name="Mello A."/>
            <person name="Molinier V."/>
            <person name="Miyauchi S."/>
            <person name="Poulain J."/>
            <person name="Riccioni C."/>
            <person name="Rubini A."/>
            <person name="Sitrit Y."/>
            <person name="Splivallo R."/>
            <person name="Traeger S."/>
            <person name="Wang M."/>
            <person name="Zifcakova L."/>
            <person name="Wipf D."/>
            <person name="Zambonelli A."/>
            <person name="Paolocci F."/>
            <person name="Nowrousian M."/>
            <person name="Ottonello S."/>
            <person name="Baldrian P."/>
            <person name="Spatafora J.W."/>
            <person name="Henrissat B."/>
            <person name="Nagy L.G."/>
            <person name="Aury J.M."/>
            <person name="Wincker P."/>
            <person name="Grigoriev I.V."/>
            <person name="Bonfante P."/>
            <person name="Martin F.M."/>
        </authorList>
    </citation>
    <scope>NUCLEOTIDE SEQUENCE [LARGE SCALE GENOMIC DNA]</scope>
    <source>
        <strain evidence="11 12">120613-1</strain>
    </source>
</reference>
<feature type="compositionally biased region" description="Pro residues" evidence="8">
    <location>
        <begin position="198"/>
        <end position="207"/>
    </location>
</feature>
<dbReference type="Pfam" id="PF09454">
    <property type="entry name" value="Vps23_core"/>
    <property type="match status" value="1"/>
</dbReference>
<evidence type="ECO:0000256" key="3">
    <source>
        <dbReference type="ARBA" id="ARBA00022448"/>
    </source>
</evidence>
<dbReference type="SUPFAM" id="SSF140111">
    <property type="entry name" value="Endosomal sorting complex assembly domain"/>
    <property type="match status" value="1"/>
</dbReference>
<feature type="compositionally biased region" description="Gly residues" evidence="8">
    <location>
        <begin position="266"/>
        <end position="284"/>
    </location>
</feature>
<dbReference type="InterPro" id="IPR016135">
    <property type="entry name" value="UBQ-conjugating_enzyme/RWD"/>
</dbReference>
<dbReference type="Proteomes" id="UP000276215">
    <property type="component" value="Unassembled WGS sequence"/>
</dbReference>
<name>A0A3N4K2V6_9PEZI</name>
<feature type="region of interest" description="Disordered" evidence="8">
    <location>
        <begin position="162"/>
        <end position="426"/>
    </location>
</feature>
<dbReference type="AlphaFoldDB" id="A0A3N4K2V6"/>
<evidence type="ECO:0000256" key="8">
    <source>
        <dbReference type="SAM" id="MobiDB-lite"/>
    </source>
</evidence>
<keyword evidence="4" id="KW-0967">Endosome</keyword>
<evidence type="ECO:0000256" key="2">
    <source>
        <dbReference type="ARBA" id="ARBA00009594"/>
    </source>
</evidence>
<dbReference type="Gene3D" id="3.10.110.10">
    <property type="entry name" value="Ubiquitin Conjugating Enzyme"/>
    <property type="match status" value="1"/>
</dbReference>
<evidence type="ECO:0000256" key="1">
    <source>
        <dbReference type="ARBA" id="ARBA00004177"/>
    </source>
</evidence>
<keyword evidence="12" id="KW-1185">Reference proteome</keyword>
<comment type="similarity">
    <text evidence="2">Belongs to the ubiquitin-conjugating enzyme family. UEV subfamily.</text>
</comment>
<keyword evidence="5 7" id="KW-0653">Protein transport</keyword>
<dbReference type="Gene3D" id="6.10.140.820">
    <property type="match status" value="1"/>
</dbReference>
<dbReference type="EMBL" id="ML120356">
    <property type="protein sequence ID" value="RPB04900.1"/>
    <property type="molecule type" value="Genomic_DNA"/>
</dbReference>
<keyword evidence="3 7" id="KW-0813">Transport</keyword>
<accession>A0A3N4K2V6</accession>